<comment type="cofactor">
    <cofactor evidence="4">
        <name>heme</name>
        <dbReference type="ChEBI" id="CHEBI:30413"/>
    </cofactor>
</comment>
<dbReference type="Proteomes" id="UP001244011">
    <property type="component" value="Unassembled WGS sequence"/>
</dbReference>
<evidence type="ECO:0000256" key="3">
    <source>
        <dbReference type="ARBA" id="ARBA00023004"/>
    </source>
</evidence>
<comment type="caution">
    <text evidence="6">The sequence shown here is derived from an EMBL/GenBank/DDBJ whole genome shotgun (WGS) entry which is preliminary data.</text>
</comment>
<organism evidence="6 7">
    <name type="scientific">Phialemonium atrogriseum</name>
    <dbReference type="NCBI Taxonomy" id="1093897"/>
    <lineage>
        <taxon>Eukaryota</taxon>
        <taxon>Fungi</taxon>
        <taxon>Dikarya</taxon>
        <taxon>Ascomycota</taxon>
        <taxon>Pezizomycotina</taxon>
        <taxon>Sordariomycetes</taxon>
        <taxon>Sordariomycetidae</taxon>
        <taxon>Cephalothecales</taxon>
        <taxon>Cephalothecaceae</taxon>
        <taxon>Phialemonium</taxon>
    </lineage>
</organism>
<dbReference type="InterPro" id="IPR002401">
    <property type="entry name" value="Cyt_P450_E_grp-I"/>
</dbReference>
<proteinExistence type="predicted"/>
<keyword evidence="3 4" id="KW-0408">Iron</keyword>
<evidence type="ECO:0000256" key="1">
    <source>
        <dbReference type="ARBA" id="ARBA00022617"/>
    </source>
</evidence>
<dbReference type="InterPro" id="IPR036396">
    <property type="entry name" value="Cyt_P450_sf"/>
</dbReference>
<dbReference type="PRINTS" id="PR00385">
    <property type="entry name" value="P450"/>
</dbReference>
<dbReference type="GO" id="GO:0004497">
    <property type="term" value="F:monooxygenase activity"/>
    <property type="evidence" value="ECO:0007669"/>
    <property type="project" value="InterPro"/>
</dbReference>
<keyword evidence="2 4" id="KW-0479">Metal-binding</keyword>
<dbReference type="SUPFAM" id="SSF48264">
    <property type="entry name" value="Cytochrome P450"/>
    <property type="match status" value="1"/>
</dbReference>
<dbReference type="AlphaFoldDB" id="A0AAJ0BU38"/>
<keyword evidence="5" id="KW-1133">Transmembrane helix</keyword>
<dbReference type="InterPro" id="IPR050121">
    <property type="entry name" value="Cytochrome_P450_monoxygenase"/>
</dbReference>
<dbReference type="PRINTS" id="PR00463">
    <property type="entry name" value="EP450I"/>
</dbReference>
<evidence type="ECO:0000256" key="4">
    <source>
        <dbReference type="PIRSR" id="PIRSR602401-1"/>
    </source>
</evidence>
<dbReference type="RefSeq" id="XP_060278264.1">
    <property type="nucleotide sequence ID" value="XM_060432926.1"/>
</dbReference>
<name>A0AAJ0BU38_9PEZI</name>
<dbReference type="Pfam" id="PF00067">
    <property type="entry name" value="p450"/>
    <property type="match status" value="1"/>
</dbReference>
<dbReference type="CDD" id="cd11060">
    <property type="entry name" value="CYP57A1-like"/>
    <property type="match status" value="1"/>
</dbReference>
<evidence type="ECO:0000256" key="2">
    <source>
        <dbReference type="ARBA" id="ARBA00022723"/>
    </source>
</evidence>
<dbReference type="PANTHER" id="PTHR24305:SF168">
    <property type="entry name" value="P450, PUTATIVE (EUROFUNG)-RELATED"/>
    <property type="match status" value="1"/>
</dbReference>
<evidence type="ECO:0000256" key="5">
    <source>
        <dbReference type="SAM" id="Phobius"/>
    </source>
</evidence>
<evidence type="ECO:0000313" key="7">
    <source>
        <dbReference type="Proteomes" id="UP001244011"/>
    </source>
</evidence>
<keyword evidence="7" id="KW-1185">Reference proteome</keyword>
<accession>A0AAJ0BU38</accession>
<keyword evidence="1 4" id="KW-0349">Heme</keyword>
<keyword evidence="5" id="KW-0472">Membrane</keyword>
<dbReference type="Gene3D" id="1.10.630.10">
    <property type="entry name" value="Cytochrome P450"/>
    <property type="match status" value="1"/>
</dbReference>
<reference evidence="6" key="1">
    <citation type="submission" date="2023-06" db="EMBL/GenBank/DDBJ databases">
        <title>Genome-scale phylogeny and comparative genomics of the fungal order Sordariales.</title>
        <authorList>
            <consortium name="Lawrence Berkeley National Laboratory"/>
            <person name="Hensen N."/>
            <person name="Bonometti L."/>
            <person name="Westerberg I."/>
            <person name="Brannstrom I.O."/>
            <person name="Guillou S."/>
            <person name="Cros-Aarteil S."/>
            <person name="Calhoun S."/>
            <person name="Haridas S."/>
            <person name="Kuo A."/>
            <person name="Mondo S."/>
            <person name="Pangilinan J."/>
            <person name="Riley R."/>
            <person name="Labutti K."/>
            <person name="Andreopoulos B."/>
            <person name="Lipzen A."/>
            <person name="Chen C."/>
            <person name="Yanf M."/>
            <person name="Daum C."/>
            <person name="Ng V."/>
            <person name="Clum A."/>
            <person name="Steindorff A."/>
            <person name="Ohm R."/>
            <person name="Martin F."/>
            <person name="Silar P."/>
            <person name="Natvig D."/>
            <person name="Lalanne C."/>
            <person name="Gautier V."/>
            <person name="Ament-Velasquez S.L."/>
            <person name="Kruys A."/>
            <person name="Hutchinson M.I."/>
            <person name="Powell A.J."/>
            <person name="Barry K."/>
            <person name="Miller A.N."/>
            <person name="Grigoriev I.V."/>
            <person name="Debuchy R."/>
            <person name="Gladieux P."/>
            <person name="Thoren M.H."/>
            <person name="Johannesson H."/>
        </authorList>
    </citation>
    <scope>NUCLEOTIDE SEQUENCE</scope>
    <source>
        <strain evidence="6">8032-3</strain>
    </source>
</reference>
<evidence type="ECO:0000313" key="6">
    <source>
        <dbReference type="EMBL" id="KAK1762051.1"/>
    </source>
</evidence>
<dbReference type="GO" id="GO:0020037">
    <property type="term" value="F:heme binding"/>
    <property type="evidence" value="ECO:0007669"/>
    <property type="project" value="InterPro"/>
</dbReference>
<sequence length="499" mass="55933">MVFKTGMSLAVGAVALVVYLVVASIASWLRLRHIPGPRVAGWSKIWLVKRQVTGKLVLDLGNVCNQYGPLVRIGPDWVVTNDPVEIRRIWNVHSGYYRSPWYHGLRFDPTKDSIITSGNNKEHGRLRANVLPGYQGKGIENQEQLVDEQIAKFIKLIEQKYLSTRDQLRPLDMSKSMQFLTQDIISSIEFGKPFGYLDADEDIWGVIAIFEALLGAVMIGALFPVLLHITSSPLMKPFMPKPTDKHGVGRLLGVIKSHVDQRYGPDKKRSNDVLQSFVDSGLDRHEVESEALIHMVGGTDTSALALRNIVFFVSSNSVVYRKLQAEIDAAAKSLSSDIIVSDRQANSLPYLQAVIKEGLRMWPPVMGLMARMSDQDDVVCGFKVPAKTHVAWAGWALMKDKSVFGQDADVFEPQRWLDADPAQLKTMEAVQGLVFASGSRWECLGKRLAYVELNKTIFELFRRFDFAMLDPVQPFTWVSFGTTVHQGMKVKITVREQAS</sequence>
<dbReference type="EMBL" id="MU839044">
    <property type="protein sequence ID" value="KAK1762051.1"/>
    <property type="molecule type" value="Genomic_DNA"/>
</dbReference>
<keyword evidence="5" id="KW-0812">Transmembrane</keyword>
<gene>
    <name evidence="6" type="ORF">QBC33DRAFT_624000</name>
</gene>
<dbReference type="GO" id="GO:0005506">
    <property type="term" value="F:iron ion binding"/>
    <property type="evidence" value="ECO:0007669"/>
    <property type="project" value="InterPro"/>
</dbReference>
<feature type="transmembrane region" description="Helical" evidence="5">
    <location>
        <begin position="6"/>
        <end position="29"/>
    </location>
</feature>
<dbReference type="GO" id="GO:0016705">
    <property type="term" value="F:oxidoreductase activity, acting on paired donors, with incorporation or reduction of molecular oxygen"/>
    <property type="evidence" value="ECO:0007669"/>
    <property type="project" value="InterPro"/>
</dbReference>
<dbReference type="InterPro" id="IPR001128">
    <property type="entry name" value="Cyt_P450"/>
</dbReference>
<feature type="binding site" description="axial binding residue" evidence="4">
    <location>
        <position position="443"/>
    </location>
    <ligand>
        <name>heme</name>
        <dbReference type="ChEBI" id="CHEBI:30413"/>
    </ligand>
    <ligandPart>
        <name>Fe</name>
        <dbReference type="ChEBI" id="CHEBI:18248"/>
    </ligandPart>
</feature>
<dbReference type="GeneID" id="85316113"/>
<protein>
    <submittedName>
        <fullName evidence="6">Cytochrome P450 family protein</fullName>
    </submittedName>
</protein>
<dbReference type="PANTHER" id="PTHR24305">
    <property type="entry name" value="CYTOCHROME P450"/>
    <property type="match status" value="1"/>
</dbReference>